<reference evidence="9" key="2">
    <citation type="submission" date="2014-06" db="EMBL/GenBank/DDBJ databases">
        <authorList>
            <person name="Aslett M."/>
        </authorList>
    </citation>
    <scope>NUCLEOTIDE SEQUENCE</scope>
</reference>
<dbReference type="PANTHER" id="PTHR24394">
    <property type="entry name" value="ZINC FINGER PROTEIN"/>
    <property type="match status" value="1"/>
</dbReference>
<name>A0A068WJR2_ECHGR</name>
<comment type="subcellular location">
    <subcellularLocation>
        <location evidence="1">Nucleus</location>
    </subcellularLocation>
</comment>
<feature type="domain" description="C2H2-type" evidence="8">
    <location>
        <begin position="8"/>
        <end position="35"/>
    </location>
</feature>
<accession>A0A068WJR2</accession>
<dbReference type="WBParaSite" id="EgrG_000220700">
    <property type="protein sequence ID" value="EgrG_000220700"/>
    <property type="gene ID" value="EgrG_000220700"/>
</dbReference>
<dbReference type="SUPFAM" id="SSF57667">
    <property type="entry name" value="beta-beta-alpha zinc fingers"/>
    <property type="match status" value="2"/>
</dbReference>
<dbReference type="Gene3D" id="3.30.160.60">
    <property type="entry name" value="Classic Zinc Finger"/>
    <property type="match status" value="3"/>
</dbReference>
<dbReference type="GO" id="GO:0005634">
    <property type="term" value="C:nucleus"/>
    <property type="evidence" value="ECO:0007669"/>
    <property type="project" value="UniProtKB-SubCell"/>
</dbReference>
<evidence type="ECO:0000256" key="4">
    <source>
        <dbReference type="ARBA" id="ARBA00022771"/>
    </source>
</evidence>
<evidence type="ECO:0000256" key="5">
    <source>
        <dbReference type="ARBA" id="ARBA00022833"/>
    </source>
</evidence>
<dbReference type="OrthoDB" id="5062908at2759"/>
<dbReference type="GO" id="GO:0008270">
    <property type="term" value="F:zinc ion binding"/>
    <property type="evidence" value="ECO:0007669"/>
    <property type="project" value="UniProtKB-KW"/>
</dbReference>
<keyword evidence="2" id="KW-0479">Metal-binding</keyword>
<dbReference type="PROSITE" id="PS50157">
    <property type="entry name" value="ZINC_FINGER_C2H2_2"/>
    <property type="match status" value="3"/>
</dbReference>
<evidence type="ECO:0000256" key="3">
    <source>
        <dbReference type="ARBA" id="ARBA00022737"/>
    </source>
</evidence>
<dbReference type="InterPro" id="IPR013087">
    <property type="entry name" value="Znf_C2H2_type"/>
</dbReference>
<evidence type="ECO:0000313" key="9">
    <source>
        <dbReference type="EMBL" id="CDS20017.1"/>
    </source>
</evidence>
<keyword evidence="6" id="KW-0539">Nucleus</keyword>
<dbReference type="SMART" id="SM00355">
    <property type="entry name" value="ZnF_C2H2"/>
    <property type="match status" value="3"/>
</dbReference>
<evidence type="ECO:0000313" key="11">
    <source>
        <dbReference type="WBParaSite" id="EgrG_000220700"/>
    </source>
</evidence>
<reference evidence="11" key="3">
    <citation type="submission" date="2020-10" db="UniProtKB">
        <authorList>
            <consortium name="WormBaseParasite"/>
        </authorList>
    </citation>
    <scope>IDENTIFICATION</scope>
</reference>
<keyword evidence="4 7" id="KW-0863">Zinc-finger</keyword>
<dbReference type="Pfam" id="PF00096">
    <property type="entry name" value="zf-C2H2"/>
    <property type="match status" value="3"/>
</dbReference>
<keyword evidence="5" id="KW-0862">Zinc</keyword>
<reference evidence="9 10" key="1">
    <citation type="journal article" date="2013" name="Nature">
        <title>The genomes of four tapeworm species reveal adaptations to parasitism.</title>
        <authorList>
            <person name="Tsai I.J."/>
            <person name="Zarowiecki M."/>
            <person name="Holroyd N."/>
            <person name="Garciarrubio A."/>
            <person name="Sanchez-Flores A."/>
            <person name="Brooks K.L."/>
            <person name="Tracey A."/>
            <person name="Bobes R.J."/>
            <person name="Fragoso G."/>
            <person name="Sciutto E."/>
            <person name="Aslett M."/>
            <person name="Beasley H."/>
            <person name="Bennett H.M."/>
            <person name="Cai J."/>
            <person name="Camicia F."/>
            <person name="Clark R."/>
            <person name="Cucher M."/>
            <person name="De Silva N."/>
            <person name="Day T.A."/>
            <person name="Deplazes P."/>
            <person name="Estrada K."/>
            <person name="Fernandez C."/>
            <person name="Holland P.W."/>
            <person name="Hou J."/>
            <person name="Hu S."/>
            <person name="Huckvale T."/>
            <person name="Hung S.S."/>
            <person name="Kamenetzky L."/>
            <person name="Keane J.A."/>
            <person name="Kiss F."/>
            <person name="Koziol U."/>
            <person name="Lambert O."/>
            <person name="Liu K."/>
            <person name="Luo X."/>
            <person name="Luo Y."/>
            <person name="Macchiaroli N."/>
            <person name="Nichol S."/>
            <person name="Paps J."/>
            <person name="Parkinson J."/>
            <person name="Pouchkina-Stantcheva N."/>
            <person name="Riddiford N."/>
            <person name="Rosenzvit M."/>
            <person name="Salinas G."/>
            <person name="Wasmuth J.D."/>
            <person name="Zamanian M."/>
            <person name="Zheng Y."/>
            <person name="Cai X."/>
            <person name="Soberon X."/>
            <person name="Olson P.D."/>
            <person name="Laclette J.P."/>
            <person name="Brehm K."/>
            <person name="Berriman M."/>
            <person name="Garciarrubio A."/>
            <person name="Bobes R.J."/>
            <person name="Fragoso G."/>
            <person name="Sanchez-Flores A."/>
            <person name="Estrada K."/>
            <person name="Cevallos M.A."/>
            <person name="Morett E."/>
            <person name="Gonzalez V."/>
            <person name="Portillo T."/>
            <person name="Ochoa-Leyva A."/>
            <person name="Jose M.V."/>
            <person name="Sciutto E."/>
            <person name="Landa A."/>
            <person name="Jimenez L."/>
            <person name="Valdes V."/>
            <person name="Carrero J.C."/>
            <person name="Larralde C."/>
            <person name="Morales-Montor J."/>
            <person name="Limon-Lason J."/>
            <person name="Soberon X."/>
            <person name="Laclette J.P."/>
        </authorList>
    </citation>
    <scope>NUCLEOTIDE SEQUENCE [LARGE SCALE GENOMIC DNA]</scope>
</reference>
<evidence type="ECO:0000259" key="8">
    <source>
        <dbReference type="PROSITE" id="PS50157"/>
    </source>
</evidence>
<organism evidence="9">
    <name type="scientific">Echinococcus granulosus</name>
    <name type="common">Hydatid tapeworm</name>
    <dbReference type="NCBI Taxonomy" id="6210"/>
    <lineage>
        <taxon>Eukaryota</taxon>
        <taxon>Metazoa</taxon>
        <taxon>Spiralia</taxon>
        <taxon>Lophotrochozoa</taxon>
        <taxon>Platyhelminthes</taxon>
        <taxon>Cestoda</taxon>
        <taxon>Eucestoda</taxon>
        <taxon>Cyclophyllidea</taxon>
        <taxon>Taeniidae</taxon>
        <taxon>Echinococcus</taxon>
        <taxon>Echinococcus granulosus group</taxon>
    </lineage>
</organism>
<evidence type="ECO:0000256" key="6">
    <source>
        <dbReference type="ARBA" id="ARBA00023242"/>
    </source>
</evidence>
<dbReference type="EMBL" id="LK028580">
    <property type="protein sequence ID" value="CDS20017.1"/>
    <property type="molecule type" value="Genomic_DNA"/>
</dbReference>
<dbReference type="FunFam" id="3.30.160.60:FF:000194">
    <property type="entry name" value="Fez family zinc finger protein 2"/>
    <property type="match status" value="1"/>
</dbReference>
<dbReference type="Proteomes" id="UP000492820">
    <property type="component" value="Unassembled WGS sequence"/>
</dbReference>
<feature type="domain" description="C2H2-type" evidence="8">
    <location>
        <begin position="64"/>
        <end position="92"/>
    </location>
</feature>
<dbReference type="PANTHER" id="PTHR24394:SF44">
    <property type="entry name" value="ZINC FINGER PROTEIN 271-LIKE"/>
    <property type="match status" value="1"/>
</dbReference>
<proteinExistence type="predicted"/>
<protein>
    <submittedName>
        <fullName evidence="9 11">Fez family zinc finger protein 2</fullName>
    </submittedName>
</protein>
<evidence type="ECO:0000256" key="1">
    <source>
        <dbReference type="ARBA" id="ARBA00004123"/>
    </source>
</evidence>
<keyword evidence="3" id="KW-0677">Repeat</keyword>
<dbReference type="AlphaFoldDB" id="A0A068WJR2"/>
<sequence>MLIGVKPFICEICGKGFHQKGNYKNHKLTHSKEKQHRCPLCDKSFHQAYNLTFHMHTHSEEKPFTCCYCEKGFCRNFDLKKHIRKAHPRGRFDNQSGHQDLSRLLGISAIAPSPQPPPPSLPPLLMAPPTPEFFGMAPQQPFQFTEPCVQLLQNEHNLQVGLRIPPPEVLQKMLPYQTI</sequence>
<evidence type="ECO:0000313" key="10">
    <source>
        <dbReference type="Proteomes" id="UP000492820"/>
    </source>
</evidence>
<gene>
    <name evidence="9" type="ORF">EgrG_000220700</name>
</gene>
<evidence type="ECO:0000256" key="7">
    <source>
        <dbReference type="PROSITE-ProRule" id="PRU00042"/>
    </source>
</evidence>
<dbReference type="InterPro" id="IPR036236">
    <property type="entry name" value="Znf_C2H2_sf"/>
</dbReference>
<feature type="domain" description="C2H2-type" evidence="8">
    <location>
        <begin position="36"/>
        <end position="63"/>
    </location>
</feature>
<dbReference type="GO" id="GO:0000981">
    <property type="term" value="F:DNA-binding transcription factor activity, RNA polymerase II-specific"/>
    <property type="evidence" value="ECO:0007669"/>
    <property type="project" value="TreeGrafter"/>
</dbReference>
<evidence type="ECO:0000256" key="2">
    <source>
        <dbReference type="ARBA" id="ARBA00022723"/>
    </source>
</evidence>
<dbReference type="FunFam" id="3.30.160.60:FF:000100">
    <property type="entry name" value="Zinc finger 45-like"/>
    <property type="match status" value="1"/>
</dbReference>
<dbReference type="PROSITE" id="PS00028">
    <property type="entry name" value="ZINC_FINGER_C2H2_1"/>
    <property type="match status" value="3"/>
</dbReference>
<dbReference type="FunFam" id="3.30.160.60:FF:000110">
    <property type="entry name" value="Zinc finger protein-like"/>
    <property type="match status" value="1"/>
</dbReference>